<dbReference type="Pfam" id="PF13966">
    <property type="entry name" value="zf-RVT"/>
    <property type="match status" value="1"/>
</dbReference>
<organism evidence="2 3">
    <name type="scientific">Rhododendron griersonianum</name>
    <dbReference type="NCBI Taxonomy" id="479676"/>
    <lineage>
        <taxon>Eukaryota</taxon>
        <taxon>Viridiplantae</taxon>
        <taxon>Streptophyta</taxon>
        <taxon>Embryophyta</taxon>
        <taxon>Tracheophyta</taxon>
        <taxon>Spermatophyta</taxon>
        <taxon>Magnoliopsida</taxon>
        <taxon>eudicotyledons</taxon>
        <taxon>Gunneridae</taxon>
        <taxon>Pentapetalae</taxon>
        <taxon>asterids</taxon>
        <taxon>Ericales</taxon>
        <taxon>Ericaceae</taxon>
        <taxon>Ericoideae</taxon>
        <taxon>Rhodoreae</taxon>
        <taxon>Rhododendron</taxon>
    </lineage>
</organism>
<dbReference type="EMBL" id="JACTNZ010000006">
    <property type="protein sequence ID" value="KAG5544328.1"/>
    <property type="molecule type" value="Genomic_DNA"/>
</dbReference>
<evidence type="ECO:0000313" key="2">
    <source>
        <dbReference type="EMBL" id="KAG5544328.1"/>
    </source>
</evidence>
<accession>A0AAV6JVV1</accession>
<gene>
    <name evidence="2" type="ORF">RHGRI_016921</name>
</gene>
<reference evidence="2 3" key="1">
    <citation type="submission" date="2020-08" db="EMBL/GenBank/DDBJ databases">
        <title>Plant Genome Project.</title>
        <authorList>
            <person name="Zhang R.-G."/>
        </authorList>
    </citation>
    <scope>NUCLEOTIDE SEQUENCE [LARGE SCALE GENOMIC DNA]</scope>
    <source>
        <strain evidence="2">WSP0</strain>
        <tissue evidence="2">Leaf</tissue>
    </source>
</reference>
<keyword evidence="3" id="KW-1185">Reference proteome</keyword>
<proteinExistence type="predicted"/>
<dbReference type="AlphaFoldDB" id="A0AAV6JVV1"/>
<dbReference type="InterPro" id="IPR026960">
    <property type="entry name" value="RVT-Znf"/>
</dbReference>
<evidence type="ECO:0000313" key="3">
    <source>
        <dbReference type="Proteomes" id="UP000823749"/>
    </source>
</evidence>
<evidence type="ECO:0000259" key="1">
    <source>
        <dbReference type="Pfam" id="PF13966"/>
    </source>
</evidence>
<name>A0AAV6JVV1_9ERIC</name>
<dbReference type="Proteomes" id="UP000823749">
    <property type="component" value="Chromosome 6"/>
</dbReference>
<feature type="domain" description="Reverse transcriptase zinc-binding" evidence="1">
    <location>
        <begin position="11"/>
        <end position="60"/>
    </location>
</feature>
<protein>
    <recommendedName>
        <fullName evidence="1">Reverse transcriptase zinc-binding domain-containing protein</fullName>
    </recommendedName>
</protein>
<comment type="caution">
    <text evidence="2">The sequence shown here is derived from an EMBL/GenBank/DDBJ whole genome shotgun (WGS) entry which is preliminary data.</text>
</comment>
<sequence length="169" mass="18897">MFPGGISLNGWYATVGSILIRTDKILQWRISADDNCVLCHGGKESHNLLFFDCQYLKLVWGQILSKWGGRGSPQSIGNANEIMKRLSFGAKAYVSVTLLKLGLAAAISHLWRERNCSILQAKDTNSDVVILRISEDLRACLCSWKAVKPCAESERIRDVWDLPSNLFLI</sequence>